<dbReference type="OrthoDB" id="1434459at2759"/>
<evidence type="ECO:0000256" key="2">
    <source>
        <dbReference type="ARBA" id="ARBA00008825"/>
    </source>
</evidence>
<keyword evidence="4" id="KW-0493">Microtubule</keyword>
<evidence type="ECO:0000256" key="7">
    <source>
        <dbReference type="SAM" id="Coils"/>
    </source>
</evidence>
<dbReference type="GO" id="GO:0005874">
    <property type="term" value="C:microtubule"/>
    <property type="evidence" value="ECO:0007669"/>
    <property type="project" value="UniProtKB-KW"/>
</dbReference>
<evidence type="ECO:0000256" key="5">
    <source>
        <dbReference type="ARBA" id="ARBA00023054"/>
    </source>
</evidence>
<evidence type="ECO:0000256" key="3">
    <source>
        <dbReference type="ARBA" id="ARBA00022490"/>
    </source>
</evidence>
<keyword evidence="3" id="KW-0963">Cytoplasm</keyword>
<evidence type="ECO:0000313" key="8">
    <source>
        <dbReference type="EMBL" id="KAF7803864.1"/>
    </source>
</evidence>
<keyword evidence="5 7" id="KW-0175">Coiled coil</keyword>
<protein>
    <submittedName>
        <fullName evidence="8">Microtubule-associated protein 70-5</fullName>
    </submittedName>
</protein>
<evidence type="ECO:0000313" key="9">
    <source>
        <dbReference type="Proteomes" id="UP000634136"/>
    </source>
</evidence>
<dbReference type="InterPro" id="IPR009768">
    <property type="entry name" value="MAP70"/>
</dbReference>
<feature type="coiled-coil region" evidence="7">
    <location>
        <begin position="9"/>
        <end position="50"/>
    </location>
</feature>
<evidence type="ECO:0000256" key="1">
    <source>
        <dbReference type="ARBA" id="ARBA00004245"/>
    </source>
</evidence>
<dbReference type="EMBL" id="JAAIUW010000013">
    <property type="protein sequence ID" value="KAF7803864.1"/>
    <property type="molecule type" value="Genomic_DNA"/>
</dbReference>
<comment type="subcellular location">
    <subcellularLocation>
        <location evidence="1">Cytoplasm</location>
        <location evidence="1">Cytoskeleton</location>
    </subcellularLocation>
</comment>
<dbReference type="Pfam" id="PF07058">
    <property type="entry name" value="MAP70"/>
    <property type="match status" value="1"/>
</dbReference>
<dbReference type="GO" id="GO:0008017">
    <property type="term" value="F:microtubule binding"/>
    <property type="evidence" value="ECO:0007669"/>
    <property type="project" value="InterPro"/>
</dbReference>
<comment type="similarity">
    <text evidence="2">Belongs to the MAP70 family.</text>
</comment>
<dbReference type="PANTHER" id="PTHR31246:SF5">
    <property type="entry name" value="MICROTUBULE-ASSOCIATED PROTEIN 70-5"/>
    <property type="match status" value="1"/>
</dbReference>
<keyword evidence="9" id="KW-1185">Reference proteome</keyword>
<organism evidence="8 9">
    <name type="scientific">Senna tora</name>
    <dbReference type="NCBI Taxonomy" id="362788"/>
    <lineage>
        <taxon>Eukaryota</taxon>
        <taxon>Viridiplantae</taxon>
        <taxon>Streptophyta</taxon>
        <taxon>Embryophyta</taxon>
        <taxon>Tracheophyta</taxon>
        <taxon>Spermatophyta</taxon>
        <taxon>Magnoliopsida</taxon>
        <taxon>eudicotyledons</taxon>
        <taxon>Gunneridae</taxon>
        <taxon>Pentapetalae</taxon>
        <taxon>rosids</taxon>
        <taxon>fabids</taxon>
        <taxon>Fabales</taxon>
        <taxon>Fabaceae</taxon>
        <taxon>Caesalpinioideae</taxon>
        <taxon>Cassia clade</taxon>
        <taxon>Senna</taxon>
    </lineage>
</organism>
<keyword evidence="6" id="KW-0206">Cytoskeleton</keyword>
<name>A0A834SUS7_9FABA</name>
<reference evidence="8" key="1">
    <citation type="submission" date="2020-09" db="EMBL/GenBank/DDBJ databases">
        <title>Genome-Enabled Discovery of Anthraquinone Biosynthesis in Senna tora.</title>
        <authorList>
            <person name="Kang S.-H."/>
            <person name="Pandey R.P."/>
            <person name="Lee C.-M."/>
            <person name="Sim J.-S."/>
            <person name="Jeong J.-T."/>
            <person name="Choi B.-S."/>
            <person name="Jung M."/>
            <person name="Ginzburg D."/>
            <person name="Zhao K."/>
            <person name="Won S.Y."/>
            <person name="Oh T.-J."/>
            <person name="Yu Y."/>
            <person name="Kim N.-H."/>
            <person name="Lee O.R."/>
            <person name="Lee T.-H."/>
            <person name="Bashyal P."/>
            <person name="Kim T.-S."/>
            <person name="Lee W.-H."/>
            <person name="Kawkins C."/>
            <person name="Kim C.-K."/>
            <person name="Kim J.S."/>
            <person name="Ahn B.O."/>
            <person name="Rhee S.Y."/>
            <person name="Sohng J.K."/>
        </authorList>
    </citation>
    <scope>NUCLEOTIDE SEQUENCE</scope>
    <source>
        <tissue evidence="8">Leaf</tissue>
    </source>
</reference>
<dbReference type="GO" id="GO:0007010">
    <property type="term" value="P:cytoskeleton organization"/>
    <property type="evidence" value="ECO:0007669"/>
    <property type="project" value="InterPro"/>
</dbReference>
<comment type="caution">
    <text evidence="8">The sequence shown here is derived from an EMBL/GenBank/DDBJ whole genome shotgun (WGS) entry which is preliminary data.</text>
</comment>
<sequence>MLFVTPLLKLQLRNKVNRLEEKLRVNEDILEHKNLEIKKLSDEKKDALAAQYAAETTLRRVHANQKEDDSIPIQCVIAPLEAEIRMCKNEV</sequence>
<gene>
    <name evidence="8" type="ORF">G2W53_042975</name>
</gene>
<dbReference type="Proteomes" id="UP000634136">
    <property type="component" value="Unassembled WGS sequence"/>
</dbReference>
<dbReference type="AlphaFoldDB" id="A0A834SUS7"/>
<evidence type="ECO:0000256" key="6">
    <source>
        <dbReference type="ARBA" id="ARBA00023212"/>
    </source>
</evidence>
<evidence type="ECO:0000256" key="4">
    <source>
        <dbReference type="ARBA" id="ARBA00022701"/>
    </source>
</evidence>
<accession>A0A834SUS7</accession>
<proteinExistence type="inferred from homology"/>
<dbReference type="PANTHER" id="PTHR31246">
    <property type="entry name" value="MICROTUBULE-ASSOCIATED PROTEIN 70-2"/>
    <property type="match status" value="1"/>
</dbReference>